<dbReference type="PRINTS" id="PR00505">
    <property type="entry name" value="D12N6MTFRASE"/>
</dbReference>
<dbReference type="Gene3D" id="3.40.50.150">
    <property type="entry name" value="Vaccinia Virus protein VP39"/>
    <property type="match status" value="2"/>
</dbReference>
<dbReference type="GO" id="GO:0043565">
    <property type="term" value="F:sequence-specific DNA binding"/>
    <property type="evidence" value="ECO:0007669"/>
    <property type="project" value="TreeGrafter"/>
</dbReference>
<accession>A0A1B2HC48</accession>
<dbReference type="KEGG" id="led:BBK82_03600"/>
<dbReference type="AlphaFoldDB" id="A0A1B2HC48"/>
<dbReference type="PIRSF" id="PIRSF000398">
    <property type="entry name" value="M_m6A_EcoRV"/>
    <property type="match status" value="1"/>
</dbReference>
<dbReference type="RefSeq" id="WP_065913717.1">
    <property type="nucleotide sequence ID" value="NZ_CP016793.1"/>
</dbReference>
<evidence type="ECO:0000313" key="5">
    <source>
        <dbReference type="Proteomes" id="UP000093053"/>
    </source>
</evidence>
<dbReference type="STRING" id="1586287.BBK82_03600"/>
<protein>
    <submittedName>
        <fullName evidence="4">DNA methyltransferase</fullName>
    </submittedName>
</protein>
<dbReference type="EMBL" id="CP016793">
    <property type="protein sequence ID" value="ANZ35301.1"/>
    <property type="molecule type" value="Genomic_DNA"/>
</dbReference>
<evidence type="ECO:0000256" key="3">
    <source>
        <dbReference type="ARBA" id="ARBA00022691"/>
    </source>
</evidence>
<gene>
    <name evidence="4" type="ORF">BBK82_03600</name>
</gene>
<dbReference type="Proteomes" id="UP000093053">
    <property type="component" value="Chromosome"/>
</dbReference>
<evidence type="ECO:0000256" key="1">
    <source>
        <dbReference type="ARBA" id="ARBA00022603"/>
    </source>
</evidence>
<sequence>MSAPPFAYFGGKSRLAGDIAATFPEHTHYVEPYAGSLAVLLAKQPSVMETVNDLDGDIVHFWKVLREQPTALARACALTPHSRAEHAAARDRPAELDDIERARRVWTYLTQGRAGILRNTGWRHYVAPSGSSTSMPKYLRGYVDRMAAAAERLAHVSLECRPALDLIERYGRSPEVLLYVDPPYLGSARVWGNNYRHEMRTDDEHRELATALNNCAAAVVLSGYPSPLYDELYAGWHRTTFEATTGQGGTRGERTEVLWANRLPQPTLFCSTEEIHA</sequence>
<dbReference type="SUPFAM" id="SSF53335">
    <property type="entry name" value="S-adenosyl-L-methionine-dependent methyltransferases"/>
    <property type="match status" value="1"/>
</dbReference>
<evidence type="ECO:0000256" key="2">
    <source>
        <dbReference type="ARBA" id="ARBA00022679"/>
    </source>
</evidence>
<proteinExistence type="predicted"/>
<dbReference type="GO" id="GO:0009007">
    <property type="term" value="F:site-specific DNA-methyltransferase (adenine-specific) activity"/>
    <property type="evidence" value="ECO:0007669"/>
    <property type="project" value="UniProtKB-EC"/>
</dbReference>
<dbReference type="Pfam" id="PF02086">
    <property type="entry name" value="MethyltransfD12"/>
    <property type="match status" value="1"/>
</dbReference>
<dbReference type="PANTHER" id="PTHR30481:SF4">
    <property type="entry name" value="SITE-SPECIFIC DNA-METHYLTRANSFERASE (ADENINE-SPECIFIC)"/>
    <property type="match status" value="1"/>
</dbReference>
<evidence type="ECO:0000313" key="4">
    <source>
        <dbReference type="EMBL" id="ANZ35301.1"/>
    </source>
</evidence>
<dbReference type="GO" id="GO:0009307">
    <property type="term" value="P:DNA restriction-modification system"/>
    <property type="evidence" value="ECO:0007669"/>
    <property type="project" value="InterPro"/>
</dbReference>
<dbReference type="PANTHER" id="PTHR30481">
    <property type="entry name" value="DNA ADENINE METHYLASE"/>
    <property type="match status" value="1"/>
</dbReference>
<dbReference type="REBASE" id="155081">
    <property type="entry name" value="M.Lsp13ORF3600P"/>
</dbReference>
<keyword evidence="2 4" id="KW-0808">Transferase</keyword>
<dbReference type="InterPro" id="IPR012263">
    <property type="entry name" value="M_m6A_EcoRV"/>
</dbReference>
<keyword evidence="5" id="KW-1185">Reference proteome</keyword>
<organism evidence="4 5">
    <name type="scientific">Lentzea guizhouensis</name>
    <dbReference type="NCBI Taxonomy" id="1586287"/>
    <lineage>
        <taxon>Bacteria</taxon>
        <taxon>Bacillati</taxon>
        <taxon>Actinomycetota</taxon>
        <taxon>Actinomycetes</taxon>
        <taxon>Pseudonocardiales</taxon>
        <taxon>Pseudonocardiaceae</taxon>
        <taxon>Lentzea</taxon>
    </lineage>
</organism>
<dbReference type="GO" id="GO:0006298">
    <property type="term" value="P:mismatch repair"/>
    <property type="evidence" value="ECO:0007669"/>
    <property type="project" value="TreeGrafter"/>
</dbReference>
<keyword evidence="3" id="KW-0949">S-adenosyl-L-methionine</keyword>
<reference evidence="4 5" key="1">
    <citation type="submission" date="2016-07" db="EMBL/GenBank/DDBJ databases">
        <title>Complete genome sequence of the Lentzea guizhouensis DHS C013.</title>
        <authorList>
            <person name="Cao C."/>
        </authorList>
    </citation>
    <scope>NUCLEOTIDE SEQUENCE [LARGE SCALE GENOMIC DNA]</scope>
    <source>
        <strain evidence="4 5">DHS C013</strain>
    </source>
</reference>
<dbReference type="GO" id="GO:1904047">
    <property type="term" value="F:S-adenosyl-L-methionine binding"/>
    <property type="evidence" value="ECO:0007669"/>
    <property type="project" value="TreeGrafter"/>
</dbReference>
<dbReference type="GO" id="GO:0032259">
    <property type="term" value="P:methylation"/>
    <property type="evidence" value="ECO:0007669"/>
    <property type="project" value="UniProtKB-KW"/>
</dbReference>
<keyword evidence="1 4" id="KW-0489">Methyltransferase</keyword>
<dbReference type="InterPro" id="IPR012327">
    <property type="entry name" value="MeTrfase_D12"/>
</dbReference>
<dbReference type="OrthoDB" id="5190841at2"/>
<dbReference type="InterPro" id="IPR029063">
    <property type="entry name" value="SAM-dependent_MTases_sf"/>
</dbReference>
<name>A0A1B2HC48_9PSEU</name>